<dbReference type="PANTHER" id="PTHR42693">
    <property type="entry name" value="ARYLSULFATASE FAMILY MEMBER"/>
    <property type="match status" value="1"/>
</dbReference>
<dbReference type="EMBL" id="JBHTBS010000001">
    <property type="protein sequence ID" value="MFC7336026.1"/>
    <property type="molecule type" value="Genomic_DNA"/>
</dbReference>
<feature type="signal peptide" evidence="5">
    <location>
        <begin position="1"/>
        <end position="21"/>
    </location>
</feature>
<dbReference type="CDD" id="cd16025">
    <property type="entry name" value="PAS_like"/>
    <property type="match status" value="1"/>
</dbReference>
<evidence type="ECO:0000256" key="4">
    <source>
        <dbReference type="ARBA" id="ARBA00022837"/>
    </source>
</evidence>
<keyword evidence="5" id="KW-0732">Signal</keyword>
<accession>A0ABW2L3A5</accession>
<protein>
    <submittedName>
        <fullName evidence="7">Arylsulfatase</fullName>
        <ecNumber evidence="7">3.1.6.-</ecNumber>
    </submittedName>
</protein>
<evidence type="ECO:0000256" key="1">
    <source>
        <dbReference type="ARBA" id="ARBA00008779"/>
    </source>
</evidence>
<dbReference type="RefSeq" id="WP_379708730.1">
    <property type="nucleotide sequence ID" value="NZ_JBHTBS010000001.1"/>
</dbReference>
<comment type="similarity">
    <text evidence="1">Belongs to the sulfatase family.</text>
</comment>
<keyword evidence="8" id="KW-1185">Reference proteome</keyword>
<dbReference type="EC" id="3.1.6.-" evidence="7"/>
<feature type="chain" id="PRO_5047383031" evidence="5">
    <location>
        <begin position="22"/>
        <end position="541"/>
    </location>
</feature>
<reference evidence="8" key="1">
    <citation type="journal article" date="2019" name="Int. J. Syst. Evol. Microbiol.">
        <title>The Global Catalogue of Microorganisms (GCM) 10K type strain sequencing project: providing services to taxonomists for standard genome sequencing and annotation.</title>
        <authorList>
            <consortium name="The Broad Institute Genomics Platform"/>
            <consortium name="The Broad Institute Genome Sequencing Center for Infectious Disease"/>
            <person name="Wu L."/>
            <person name="Ma J."/>
        </authorList>
    </citation>
    <scope>NUCLEOTIDE SEQUENCE [LARGE SCALE GENOMIC DNA]</scope>
    <source>
        <strain evidence="8">CGMCC 4.1467</strain>
    </source>
</reference>
<organism evidence="7 8">
    <name type="scientific">Haloferula chungangensis</name>
    <dbReference type="NCBI Taxonomy" id="1048331"/>
    <lineage>
        <taxon>Bacteria</taxon>
        <taxon>Pseudomonadati</taxon>
        <taxon>Verrucomicrobiota</taxon>
        <taxon>Verrucomicrobiia</taxon>
        <taxon>Verrucomicrobiales</taxon>
        <taxon>Verrucomicrobiaceae</taxon>
        <taxon>Haloferula</taxon>
    </lineage>
</organism>
<feature type="domain" description="Sulfatase N-terminal" evidence="6">
    <location>
        <begin position="36"/>
        <end position="399"/>
    </location>
</feature>
<evidence type="ECO:0000259" key="6">
    <source>
        <dbReference type="Pfam" id="PF00884"/>
    </source>
</evidence>
<keyword evidence="4" id="KW-0106">Calcium</keyword>
<dbReference type="Pfam" id="PF00884">
    <property type="entry name" value="Sulfatase"/>
    <property type="match status" value="1"/>
</dbReference>
<dbReference type="InterPro" id="IPR017850">
    <property type="entry name" value="Alkaline_phosphatase_core_sf"/>
</dbReference>
<keyword evidence="2" id="KW-0479">Metal-binding</keyword>
<dbReference type="InterPro" id="IPR050738">
    <property type="entry name" value="Sulfatase"/>
</dbReference>
<keyword evidence="3 7" id="KW-0378">Hydrolase</keyword>
<proteinExistence type="inferred from homology"/>
<evidence type="ECO:0000256" key="5">
    <source>
        <dbReference type="SAM" id="SignalP"/>
    </source>
</evidence>
<dbReference type="Gene3D" id="3.30.1120.10">
    <property type="match status" value="1"/>
</dbReference>
<evidence type="ECO:0000313" key="7">
    <source>
        <dbReference type="EMBL" id="MFC7336026.1"/>
    </source>
</evidence>
<dbReference type="Gene3D" id="3.40.720.10">
    <property type="entry name" value="Alkaline Phosphatase, subunit A"/>
    <property type="match status" value="1"/>
</dbReference>
<evidence type="ECO:0000256" key="3">
    <source>
        <dbReference type="ARBA" id="ARBA00022801"/>
    </source>
</evidence>
<evidence type="ECO:0000256" key="2">
    <source>
        <dbReference type="ARBA" id="ARBA00022723"/>
    </source>
</evidence>
<dbReference type="Proteomes" id="UP001596472">
    <property type="component" value="Unassembled WGS sequence"/>
</dbReference>
<comment type="caution">
    <text evidence="7">The sequence shown here is derived from an EMBL/GenBank/DDBJ whole genome shotgun (WGS) entry which is preliminary data.</text>
</comment>
<sequence>MTTYQLSMLAPGLFAFAASVAALQAAPKLDATSSKPNILLILADDMGYSDLGCYGSEISTPHIDQLANEGIRFTQFYNSAKCEPTRASLMSGQYWQTSGLGVRNGITMGQAMKLAGYDTFAVGKWHMQGNPVDRGFDRYFGHLSGATDYFRGNNSYRLDSKPFDAEKVEGFYATDANADYAIKFIEQAHGKDPRKPFFMYLAFNAPHSPLHAWPEDIAKYRGKYLKGWDRIRQERFDQLKKLGLVKPGWTLPPRPATIPAWDNLSEEEKDFEDMRMATYAAMMNRMDRAIGRILAKVEEHGEADNTFVIYLSDNGASPYDHGQRSVEQLEKGVGNIHVGLGWAHMSATPFKHYKRNMYNGGSCSPCVISWPNRIKDAGSITDQAGHIIDLMATILDAGGGEWPAESDGQTLKPLPGKSLLPILAGEEREGHEALYFQLFDHRAMIAGDWKLVSDWERPWALYNLREDRTEMRDLSSSEPERFKQMLAQWKVWEDEHVRQFKDAGGEPVYRHLQDAKAQYVGKDGEYFIPEPKKRPAKRKNK</sequence>
<dbReference type="InterPro" id="IPR024607">
    <property type="entry name" value="Sulfatase_CS"/>
</dbReference>
<dbReference type="GO" id="GO:0016787">
    <property type="term" value="F:hydrolase activity"/>
    <property type="evidence" value="ECO:0007669"/>
    <property type="project" value="UniProtKB-KW"/>
</dbReference>
<evidence type="ECO:0000313" key="8">
    <source>
        <dbReference type="Proteomes" id="UP001596472"/>
    </source>
</evidence>
<dbReference type="PROSITE" id="PS00149">
    <property type="entry name" value="SULFATASE_2"/>
    <property type="match status" value="1"/>
</dbReference>
<name>A0ABW2L3A5_9BACT</name>
<gene>
    <name evidence="7" type="ORF">ACFQY0_02460</name>
</gene>
<dbReference type="PANTHER" id="PTHR42693:SF53">
    <property type="entry name" value="ENDO-4-O-SULFATASE"/>
    <property type="match status" value="1"/>
</dbReference>
<dbReference type="SUPFAM" id="SSF53649">
    <property type="entry name" value="Alkaline phosphatase-like"/>
    <property type="match status" value="1"/>
</dbReference>
<dbReference type="InterPro" id="IPR000917">
    <property type="entry name" value="Sulfatase_N"/>
</dbReference>